<proteinExistence type="predicted"/>
<dbReference type="InterPro" id="IPR045054">
    <property type="entry name" value="P4HA-like"/>
</dbReference>
<dbReference type="GO" id="GO:0005506">
    <property type="term" value="F:iron ion binding"/>
    <property type="evidence" value="ECO:0007669"/>
    <property type="project" value="InterPro"/>
</dbReference>
<sequence length="300" mass="34065">NLRVSSEGHEEDFGASMQDEALSESWQVPTHRLGNDLQPHEDAENFQALCRGEQLLSESYLATLSCFYDHRNNHYLRLMPVKVERHYWEPELLTFHNVISDSEIEKIKSLGRPMMTRAMVQGARGKGNTISNTRTSKVGWLKDTIHPLVAKLGDRIQRITGLSTDLAREHAELLQVANYGVGGHYNPHHDYLLVDKTEKELLYNIHPRELVMGDRIATFMFYLSEVRRGGATVFPRLGAAIWPVKGSAAFWFNLKRSGGANEATLHGACPVVHGTKWVSNKWIRERGQFLKRPCGLHPDD</sequence>
<dbReference type="InterPro" id="IPR006620">
    <property type="entry name" value="Pro_4_hyd_alph"/>
</dbReference>
<evidence type="ECO:0000256" key="3">
    <source>
        <dbReference type="ARBA" id="ARBA00022896"/>
    </source>
</evidence>
<keyword evidence="5" id="KW-0560">Oxidoreductase</keyword>
<dbReference type="InterPro" id="IPR044862">
    <property type="entry name" value="Pro_4_hyd_alph_FE2OG_OXY"/>
</dbReference>
<gene>
    <name evidence="9" type="ORF">OTU49_003174</name>
</gene>
<dbReference type="PROSITE" id="PS51471">
    <property type="entry name" value="FE2OG_OXY"/>
    <property type="match status" value="1"/>
</dbReference>
<name>A0AAW0YSX2_CHEQU</name>
<reference evidence="9 10" key="1">
    <citation type="journal article" date="2024" name="BMC Genomics">
        <title>Genome assembly of redclaw crayfish (Cherax quadricarinatus) provides insights into its immune adaptation and hypoxia tolerance.</title>
        <authorList>
            <person name="Liu Z."/>
            <person name="Zheng J."/>
            <person name="Li H."/>
            <person name="Fang K."/>
            <person name="Wang S."/>
            <person name="He J."/>
            <person name="Zhou D."/>
            <person name="Weng S."/>
            <person name="Chi M."/>
            <person name="Gu Z."/>
            <person name="He J."/>
            <person name="Li F."/>
            <person name="Wang M."/>
        </authorList>
    </citation>
    <scope>NUCLEOTIDE SEQUENCE [LARGE SCALE GENOMIC DNA]</scope>
    <source>
        <strain evidence="9">ZL_2023a</strain>
    </source>
</reference>
<feature type="domain" description="Fe2OG dioxygenase" evidence="8">
    <location>
        <begin position="170"/>
        <end position="285"/>
    </location>
</feature>
<dbReference type="EMBL" id="JARKIK010000003">
    <property type="protein sequence ID" value="KAK8753194.1"/>
    <property type="molecule type" value="Genomic_DNA"/>
</dbReference>
<dbReference type="AlphaFoldDB" id="A0AAW0YSX2"/>
<protein>
    <recommendedName>
        <fullName evidence="8">Fe2OG dioxygenase domain-containing protein</fullName>
    </recommendedName>
</protein>
<evidence type="ECO:0000313" key="9">
    <source>
        <dbReference type="EMBL" id="KAK8753194.1"/>
    </source>
</evidence>
<dbReference type="Gene3D" id="2.60.120.620">
    <property type="entry name" value="q2cbj1_9rhob like domain"/>
    <property type="match status" value="1"/>
</dbReference>
<organism evidence="9 10">
    <name type="scientific">Cherax quadricarinatus</name>
    <name type="common">Australian red claw crayfish</name>
    <dbReference type="NCBI Taxonomy" id="27406"/>
    <lineage>
        <taxon>Eukaryota</taxon>
        <taxon>Metazoa</taxon>
        <taxon>Ecdysozoa</taxon>
        <taxon>Arthropoda</taxon>
        <taxon>Crustacea</taxon>
        <taxon>Multicrustacea</taxon>
        <taxon>Malacostraca</taxon>
        <taxon>Eumalacostraca</taxon>
        <taxon>Eucarida</taxon>
        <taxon>Decapoda</taxon>
        <taxon>Pleocyemata</taxon>
        <taxon>Astacidea</taxon>
        <taxon>Parastacoidea</taxon>
        <taxon>Parastacidae</taxon>
        <taxon>Cherax</taxon>
    </lineage>
</organism>
<dbReference type="PANTHER" id="PTHR10869:SF244">
    <property type="entry name" value="PROLYL 4-HYDROXYLASE SUBUNIT ALPHA-2"/>
    <property type="match status" value="1"/>
</dbReference>
<evidence type="ECO:0000256" key="1">
    <source>
        <dbReference type="ARBA" id="ARBA00001961"/>
    </source>
</evidence>
<dbReference type="Pfam" id="PF13640">
    <property type="entry name" value="2OG-FeII_Oxy_3"/>
    <property type="match status" value="1"/>
</dbReference>
<dbReference type="GO" id="GO:0004656">
    <property type="term" value="F:procollagen-proline 4-dioxygenase activity"/>
    <property type="evidence" value="ECO:0007669"/>
    <property type="project" value="TreeGrafter"/>
</dbReference>
<evidence type="ECO:0000313" key="10">
    <source>
        <dbReference type="Proteomes" id="UP001445076"/>
    </source>
</evidence>
<evidence type="ECO:0000256" key="2">
    <source>
        <dbReference type="ARBA" id="ARBA00022723"/>
    </source>
</evidence>
<keyword evidence="3" id="KW-0847">Vitamin C</keyword>
<dbReference type="GO" id="GO:0005783">
    <property type="term" value="C:endoplasmic reticulum"/>
    <property type="evidence" value="ECO:0007669"/>
    <property type="project" value="TreeGrafter"/>
</dbReference>
<evidence type="ECO:0000256" key="6">
    <source>
        <dbReference type="ARBA" id="ARBA00023004"/>
    </source>
</evidence>
<dbReference type="SMART" id="SM00702">
    <property type="entry name" value="P4Hc"/>
    <property type="match status" value="1"/>
</dbReference>
<keyword evidence="6" id="KW-0408">Iron</keyword>
<keyword evidence="2" id="KW-0479">Metal-binding</keyword>
<comment type="caution">
    <text evidence="9">The sequence shown here is derived from an EMBL/GenBank/DDBJ whole genome shotgun (WGS) entry which is preliminary data.</text>
</comment>
<evidence type="ECO:0000256" key="5">
    <source>
        <dbReference type="ARBA" id="ARBA00023002"/>
    </source>
</evidence>
<dbReference type="PANTHER" id="PTHR10869">
    <property type="entry name" value="PROLYL 4-HYDROXYLASE ALPHA SUBUNIT"/>
    <property type="match status" value="1"/>
</dbReference>
<dbReference type="InterPro" id="IPR005123">
    <property type="entry name" value="Oxoglu/Fe-dep_dioxygenase_dom"/>
</dbReference>
<dbReference type="FunFam" id="2.60.120.620:FF:000011">
    <property type="entry name" value="Prolyl alpha subunit"/>
    <property type="match status" value="1"/>
</dbReference>
<feature type="region of interest" description="Disordered" evidence="7">
    <location>
        <begin position="1"/>
        <end position="25"/>
    </location>
</feature>
<dbReference type="GO" id="GO:0031418">
    <property type="term" value="F:L-ascorbic acid binding"/>
    <property type="evidence" value="ECO:0007669"/>
    <property type="project" value="UniProtKB-KW"/>
</dbReference>
<evidence type="ECO:0000256" key="4">
    <source>
        <dbReference type="ARBA" id="ARBA00022964"/>
    </source>
</evidence>
<comment type="cofactor">
    <cofactor evidence="1">
        <name>L-ascorbate</name>
        <dbReference type="ChEBI" id="CHEBI:38290"/>
    </cofactor>
</comment>
<keyword evidence="4" id="KW-0223">Dioxygenase</keyword>
<dbReference type="Proteomes" id="UP001445076">
    <property type="component" value="Unassembled WGS sequence"/>
</dbReference>
<evidence type="ECO:0000256" key="7">
    <source>
        <dbReference type="SAM" id="MobiDB-lite"/>
    </source>
</evidence>
<feature type="non-terminal residue" evidence="9">
    <location>
        <position position="1"/>
    </location>
</feature>
<feature type="compositionally biased region" description="Basic and acidic residues" evidence="7">
    <location>
        <begin position="1"/>
        <end position="12"/>
    </location>
</feature>
<accession>A0AAW0YSX2</accession>
<keyword evidence="10" id="KW-1185">Reference proteome</keyword>
<evidence type="ECO:0000259" key="8">
    <source>
        <dbReference type="PROSITE" id="PS51471"/>
    </source>
</evidence>